<keyword evidence="3" id="KW-0804">Transcription</keyword>
<evidence type="ECO:0000256" key="2">
    <source>
        <dbReference type="ARBA" id="ARBA00023125"/>
    </source>
</evidence>
<dbReference type="SUPFAM" id="SSF46894">
    <property type="entry name" value="C-terminal effector domain of the bipartite response regulators"/>
    <property type="match status" value="1"/>
</dbReference>
<evidence type="ECO:0000256" key="4">
    <source>
        <dbReference type="SAM" id="MobiDB-lite"/>
    </source>
</evidence>
<accession>A0A556B022</accession>
<dbReference type="EMBL" id="VLTJ01000004">
    <property type="protein sequence ID" value="TSH98520.1"/>
    <property type="molecule type" value="Genomic_DNA"/>
</dbReference>
<evidence type="ECO:0000313" key="7">
    <source>
        <dbReference type="Proteomes" id="UP000318405"/>
    </source>
</evidence>
<dbReference type="GO" id="GO:0006355">
    <property type="term" value="P:regulation of DNA-templated transcription"/>
    <property type="evidence" value="ECO:0007669"/>
    <property type="project" value="InterPro"/>
</dbReference>
<dbReference type="CDD" id="cd06170">
    <property type="entry name" value="LuxR_C_like"/>
    <property type="match status" value="1"/>
</dbReference>
<dbReference type="Gene3D" id="1.10.10.10">
    <property type="entry name" value="Winged helix-like DNA-binding domain superfamily/Winged helix DNA-binding domain"/>
    <property type="match status" value="1"/>
</dbReference>
<proteinExistence type="predicted"/>
<protein>
    <submittedName>
        <fullName evidence="6">Helix-turn-helix transcriptional regulator</fullName>
    </submittedName>
</protein>
<evidence type="ECO:0000256" key="1">
    <source>
        <dbReference type="ARBA" id="ARBA00023015"/>
    </source>
</evidence>
<evidence type="ECO:0000259" key="5">
    <source>
        <dbReference type="PROSITE" id="PS50043"/>
    </source>
</evidence>
<feature type="region of interest" description="Disordered" evidence="4">
    <location>
        <begin position="90"/>
        <end position="109"/>
    </location>
</feature>
<dbReference type="PANTHER" id="PTHR44688">
    <property type="entry name" value="DNA-BINDING TRANSCRIPTIONAL ACTIVATOR DEVR_DOSR"/>
    <property type="match status" value="1"/>
</dbReference>
<feature type="domain" description="HTH luxR-type" evidence="5">
    <location>
        <begin position="23"/>
        <end position="88"/>
    </location>
</feature>
<dbReference type="PROSITE" id="PS50043">
    <property type="entry name" value="HTH_LUXR_2"/>
    <property type="match status" value="1"/>
</dbReference>
<dbReference type="GO" id="GO:0003677">
    <property type="term" value="F:DNA binding"/>
    <property type="evidence" value="ECO:0007669"/>
    <property type="project" value="UniProtKB-KW"/>
</dbReference>
<dbReference type="AlphaFoldDB" id="A0A556B022"/>
<evidence type="ECO:0000313" key="6">
    <source>
        <dbReference type="EMBL" id="TSH98520.1"/>
    </source>
</evidence>
<evidence type="ECO:0000256" key="3">
    <source>
        <dbReference type="ARBA" id="ARBA00023163"/>
    </source>
</evidence>
<keyword evidence="1" id="KW-0805">Transcription regulation</keyword>
<dbReference type="OrthoDB" id="9774661at2"/>
<sequence length="109" mass="11814">MLLHSLGLAGRDDFRPREQGGKMTIGNVALSARQKQCLWWASLGKTSKETALILGVAERTVNFHLYKAFEKLDVHTKHAAVAQAMLRGVFGATPTEPGGPEESDPTALL</sequence>
<dbReference type="PRINTS" id="PR00038">
    <property type="entry name" value="HTHLUXR"/>
</dbReference>
<dbReference type="InterPro" id="IPR000792">
    <property type="entry name" value="Tscrpt_reg_LuxR_C"/>
</dbReference>
<organism evidence="6 7">
    <name type="scientific">Verticiella sediminum</name>
    <dbReference type="NCBI Taxonomy" id="1247510"/>
    <lineage>
        <taxon>Bacteria</taxon>
        <taxon>Pseudomonadati</taxon>
        <taxon>Pseudomonadota</taxon>
        <taxon>Betaproteobacteria</taxon>
        <taxon>Burkholderiales</taxon>
        <taxon>Alcaligenaceae</taxon>
        <taxon>Verticiella</taxon>
    </lineage>
</organism>
<dbReference type="PANTHER" id="PTHR44688:SF16">
    <property type="entry name" value="DNA-BINDING TRANSCRIPTIONAL ACTIVATOR DEVR_DOSR"/>
    <property type="match status" value="1"/>
</dbReference>
<comment type="caution">
    <text evidence="6">The sequence shown here is derived from an EMBL/GenBank/DDBJ whole genome shotgun (WGS) entry which is preliminary data.</text>
</comment>
<dbReference type="InterPro" id="IPR036388">
    <property type="entry name" value="WH-like_DNA-bd_sf"/>
</dbReference>
<gene>
    <name evidence="6" type="ORF">FOZ76_01850</name>
</gene>
<dbReference type="Pfam" id="PF00196">
    <property type="entry name" value="GerE"/>
    <property type="match status" value="1"/>
</dbReference>
<name>A0A556B022_9BURK</name>
<reference evidence="6 7" key="1">
    <citation type="submission" date="2019-07" db="EMBL/GenBank/DDBJ databases">
        <title>Qingshengfaniella alkalisoli gen. nov., sp. nov., isolated from saline soil.</title>
        <authorList>
            <person name="Xu L."/>
            <person name="Huang X.-X."/>
            <person name="Sun J.-Q."/>
        </authorList>
    </citation>
    <scope>NUCLEOTIDE SEQUENCE [LARGE SCALE GENOMIC DNA]</scope>
    <source>
        <strain evidence="6 7">DSM 27279</strain>
    </source>
</reference>
<dbReference type="SMART" id="SM00421">
    <property type="entry name" value="HTH_LUXR"/>
    <property type="match status" value="1"/>
</dbReference>
<dbReference type="Proteomes" id="UP000318405">
    <property type="component" value="Unassembled WGS sequence"/>
</dbReference>
<keyword evidence="2" id="KW-0238">DNA-binding</keyword>
<keyword evidence="7" id="KW-1185">Reference proteome</keyword>
<dbReference type="InterPro" id="IPR016032">
    <property type="entry name" value="Sig_transdc_resp-reg_C-effctor"/>
</dbReference>
<feature type="compositionally biased region" description="Acidic residues" evidence="4">
    <location>
        <begin position="99"/>
        <end position="109"/>
    </location>
</feature>